<sequence>MLDRIVLLTVAAASVLTVAAAVFDDDSFWGQREDPPQRQVEDSTFSLQYAQSLFGENPVAGKGLSLESSVVTENGLGHAPPRLRRCLKPKSTFLIKAGKMDIILPDASPACHGSTRPCGRRWHTSTSVRETSPTTAMTTSSTLVTCLSSTARPFVLGCGRNPLLLAFGSEDISAAVSTTFSTTGSTKRSSRGTAGCIGTAAGNTENANCSN</sequence>
<organism evidence="3 4">
    <name type="scientific">Steinernema carpocapsae</name>
    <name type="common">Entomopathogenic nematode</name>
    <dbReference type="NCBI Taxonomy" id="34508"/>
    <lineage>
        <taxon>Eukaryota</taxon>
        <taxon>Metazoa</taxon>
        <taxon>Ecdysozoa</taxon>
        <taxon>Nematoda</taxon>
        <taxon>Chromadorea</taxon>
        <taxon>Rhabditida</taxon>
        <taxon>Tylenchina</taxon>
        <taxon>Panagrolaimomorpha</taxon>
        <taxon>Strongyloidoidea</taxon>
        <taxon>Steinernematidae</taxon>
        <taxon>Steinernema</taxon>
    </lineage>
</organism>
<evidence type="ECO:0000256" key="1">
    <source>
        <dbReference type="SAM" id="MobiDB-lite"/>
    </source>
</evidence>
<keyword evidence="2" id="KW-0732">Signal</keyword>
<dbReference type="Proteomes" id="UP000298663">
    <property type="component" value="Unassembled WGS sequence"/>
</dbReference>
<name>A0A4U5NXQ4_STECR</name>
<dbReference type="EMBL" id="AZBU02000003">
    <property type="protein sequence ID" value="TKR88073.1"/>
    <property type="molecule type" value="Genomic_DNA"/>
</dbReference>
<gene>
    <name evidence="3" type="ORF">L596_012369</name>
</gene>
<reference evidence="3 4" key="1">
    <citation type="journal article" date="2015" name="Genome Biol.">
        <title>Comparative genomics of Steinernema reveals deeply conserved gene regulatory networks.</title>
        <authorList>
            <person name="Dillman A.R."/>
            <person name="Macchietto M."/>
            <person name="Porter C.F."/>
            <person name="Rogers A."/>
            <person name="Williams B."/>
            <person name="Antoshechkin I."/>
            <person name="Lee M.M."/>
            <person name="Goodwin Z."/>
            <person name="Lu X."/>
            <person name="Lewis E.E."/>
            <person name="Goodrich-Blair H."/>
            <person name="Stock S.P."/>
            <person name="Adams B.J."/>
            <person name="Sternberg P.W."/>
            <person name="Mortazavi A."/>
        </authorList>
    </citation>
    <scope>NUCLEOTIDE SEQUENCE [LARGE SCALE GENOMIC DNA]</scope>
    <source>
        <strain evidence="3 4">ALL</strain>
    </source>
</reference>
<evidence type="ECO:0000313" key="4">
    <source>
        <dbReference type="Proteomes" id="UP000298663"/>
    </source>
</evidence>
<reference evidence="3 4" key="2">
    <citation type="journal article" date="2019" name="G3 (Bethesda)">
        <title>Hybrid Assembly of the Genome of the Entomopathogenic Nematode Steinernema carpocapsae Identifies the X-Chromosome.</title>
        <authorList>
            <person name="Serra L."/>
            <person name="Macchietto M."/>
            <person name="Macias-Munoz A."/>
            <person name="McGill C.J."/>
            <person name="Rodriguez I.M."/>
            <person name="Rodriguez B."/>
            <person name="Murad R."/>
            <person name="Mortazavi A."/>
        </authorList>
    </citation>
    <scope>NUCLEOTIDE SEQUENCE [LARGE SCALE GENOMIC DNA]</scope>
    <source>
        <strain evidence="3 4">ALL</strain>
    </source>
</reference>
<protein>
    <submittedName>
        <fullName evidence="3">Uncharacterized protein</fullName>
    </submittedName>
</protein>
<evidence type="ECO:0000256" key="2">
    <source>
        <dbReference type="SAM" id="SignalP"/>
    </source>
</evidence>
<evidence type="ECO:0000313" key="3">
    <source>
        <dbReference type="EMBL" id="TKR88073.1"/>
    </source>
</evidence>
<accession>A0A4U5NXQ4</accession>
<comment type="caution">
    <text evidence="3">The sequence shown here is derived from an EMBL/GenBank/DDBJ whole genome shotgun (WGS) entry which is preliminary data.</text>
</comment>
<feature type="chain" id="PRO_5020861851" evidence="2">
    <location>
        <begin position="22"/>
        <end position="211"/>
    </location>
</feature>
<feature type="region of interest" description="Disordered" evidence="1">
    <location>
        <begin position="115"/>
        <end position="135"/>
    </location>
</feature>
<proteinExistence type="predicted"/>
<feature type="signal peptide" evidence="2">
    <location>
        <begin position="1"/>
        <end position="21"/>
    </location>
</feature>
<dbReference type="AlphaFoldDB" id="A0A4U5NXQ4"/>
<keyword evidence="4" id="KW-1185">Reference proteome</keyword>